<evidence type="ECO:0000313" key="3">
    <source>
        <dbReference type="Proteomes" id="UP001596047"/>
    </source>
</evidence>
<feature type="transmembrane region" description="Helical" evidence="1">
    <location>
        <begin position="47"/>
        <end position="73"/>
    </location>
</feature>
<dbReference type="RefSeq" id="WP_379190568.1">
    <property type="nucleotide sequence ID" value="NZ_JBHSOW010000083.1"/>
</dbReference>
<keyword evidence="1" id="KW-0812">Transmembrane</keyword>
<evidence type="ECO:0000313" key="2">
    <source>
        <dbReference type="EMBL" id="MFC5651936.1"/>
    </source>
</evidence>
<comment type="caution">
    <text evidence="2">The sequence shown here is derived from an EMBL/GenBank/DDBJ whole genome shotgun (WGS) entry which is preliminary data.</text>
</comment>
<name>A0ABW0W1B1_9BACL</name>
<accession>A0ABW0W1B1</accession>
<gene>
    <name evidence="2" type="ORF">ACFPYJ_23010</name>
</gene>
<keyword evidence="1" id="KW-0472">Membrane</keyword>
<sequence>MTMYTVLIILAGAVCVFSLVSSIYYIRKQESKELDKSINLSTVKHSIIGNPALIAYLALPIIIILGAIILSFFKK</sequence>
<dbReference type="Proteomes" id="UP001596047">
    <property type="component" value="Unassembled WGS sequence"/>
</dbReference>
<protein>
    <recommendedName>
        <fullName evidence="4">Short-chain dehydrogenase</fullName>
    </recommendedName>
</protein>
<dbReference type="EMBL" id="JBHSOW010000083">
    <property type="protein sequence ID" value="MFC5651936.1"/>
    <property type="molecule type" value="Genomic_DNA"/>
</dbReference>
<evidence type="ECO:0000256" key="1">
    <source>
        <dbReference type="SAM" id="Phobius"/>
    </source>
</evidence>
<proteinExistence type="predicted"/>
<feature type="transmembrane region" description="Helical" evidence="1">
    <location>
        <begin position="6"/>
        <end position="26"/>
    </location>
</feature>
<keyword evidence="1" id="KW-1133">Transmembrane helix</keyword>
<reference evidence="3" key="1">
    <citation type="journal article" date="2019" name="Int. J. Syst. Evol. Microbiol.">
        <title>The Global Catalogue of Microorganisms (GCM) 10K type strain sequencing project: providing services to taxonomists for standard genome sequencing and annotation.</title>
        <authorList>
            <consortium name="The Broad Institute Genomics Platform"/>
            <consortium name="The Broad Institute Genome Sequencing Center for Infectious Disease"/>
            <person name="Wu L."/>
            <person name="Ma J."/>
        </authorList>
    </citation>
    <scope>NUCLEOTIDE SEQUENCE [LARGE SCALE GENOMIC DNA]</scope>
    <source>
        <strain evidence="3">CGMCC 1.3240</strain>
    </source>
</reference>
<keyword evidence="3" id="KW-1185">Reference proteome</keyword>
<organism evidence="2 3">
    <name type="scientific">Paenibacillus solisilvae</name>
    <dbReference type="NCBI Taxonomy" id="2486751"/>
    <lineage>
        <taxon>Bacteria</taxon>
        <taxon>Bacillati</taxon>
        <taxon>Bacillota</taxon>
        <taxon>Bacilli</taxon>
        <taxon>Bacillales</taxon>
        <taxon>Paenibacillaceae</taxon>
        <taxon>Paenibacillus</taxon>
    </lineage>
</organism>
<evidence type="ECO:0008006" key="4">
    <source>
        <dbReference type="Google" id="ProtNLM"/>
    </source>
</evidence>